<dbReference type="EMBL" id="MFEC01000013">
    <property type="protein sequence ID" value="OGE71312.1"/>
    <property type="molecule type" value="Genomic_DNA"/>
</dbReference>
<dbReference type="AlphaFoldDB" id="A0A1F5N157"/>
<gene>
    <name evidence="2" type="ORF">A2617_04610</name>
</gene>
<accession>A0A1F5N157</accession>
<proteinExistence type="predicted"/>
<evidence type="ECO:0008006" key="4">
    <source>
        <dbReference type="Google" id="ProtNLM"/>
    </source>
</evidence>
<comment type="caution">
    <text evidence="2">The sequence shown here is derived from an EMBL/GenBank/DDBJ whole genome shotgun (WGS) entry which is preliminary data.</text>
</comment>
<evidence type="ECO:0000313" key="2">
    <source>
        <dbReference type="EMBL" id="OGE71312.1"/>
    </source>
</evidence>
<evidence type="ECO:0000313" key="3">
    <source>
        <dbReference type="Proteomes" id="UP000177135"/>
    </source>
</evidence>
<protein>
    <recommendedName>
        <fullName evidence="4">Phage protein</fullName>
    </recommendedName>
</protein>
<organism evidence="2 3">
    <name type="scientific">Candidatus Daviesbacteria bacterium RIFOXYD1_FULL_41_10</name>
    <dbReference type="NCBI Taxonomy" id="1797801"/>
    <lineage>
        <taxon>Bacteria</taxon>
        <taxon>Candidatus Daviesiibacteriota</taxon>
    </lineage>
</organism>
<feature type="region of interest" description="Disordered" evidence="1">
    <location>
        <begin position="60"/>
        <end position="87"/>
    </location>
</feature>
<sequence>MKYKTPKSCTLKCDTCGADLVILEVVTMTMGNNLYPITKTIYKCTNNICQEEADLRNAKKAQVRKEQEEARQKRMEDSKSASLAAKL</sequence>
<evidence type="ECO:0000256" key="1">
    <source>
        <dbReference type="SAM" id="MobiDB-lite"/>
    </source>
</evidence>
<reference evidence="2 3" key="1">
    <citation type="journal article" date="2016" name="Nat. Commun.">
        <title>Thousands of microbial genomes shed light on interconnected biogeochemical processes in an aquifer system.</title>
        <authorList>
            <person name="Anantharaman K."/>
            <person name="Brown C.T."/>
            <person name="Hug L.A."/>
            <person name="Sharon I."/>
            <person name="Castelle C.J."/>
            <person name="Probst A.J."/>
            <person name="Thomas B.C."/>
            <person name="Singh A."/>
            <person name="Wilkins M.J."/>
            <person name="Karaoz U."/>
            <person name="Brodie E.L."/>
            <person name="Williams K.H."/>
            <person name="Hubbard S.S."/>
            <person name="Banfield J.F."/>
        </authorList>
    </citation>
    <scope>NUCLEOTIDE SEQUENCE [LARGE SCALE GENOMIC DNA]</scope>
</reference>
<name>A0A1F5N157_9BACT</name>
<dbReference type="Proteomes" id="UP000177135">
    <property type="component" value="Unassembled WGS sequence"/>
</dbReference>
<feature type="compositionally biased region" description="Basic and acidic residues" evidence="1">
    <location>
        <begin position="60"/>
        <end position="79"/>
    </location>
</feature>